<accession>A0AAN7KZN1</accession>
<sequence>MENLWINIKLNHTLTFNYEVKERLEKIPDDCSFGLDKETLLWVMRERMGYETVWTFDLNMKLAGDDRTREIYACVNSLNTC</sequence>
<reference evidence="1 2" key="1">
    <citation type="journal article" date="2023" name="Hortic Res">
        <title>Pangenome of water caltrop reveals structural variations and asymmetric subgenome divergence after allopolyploidization.</title>
        <authorList>
            <person name="Zhang X."/>
            <person name="Chen Y."/>
            <person name="Wang L."/>
            <person name="Yuan Y."/>
            <person name="Fang M."/>
            <person name="Shi L."/>
            <person name="Lu R."/>
            <person name="Comes H.P."/>
            <person name="Ma Y."/>
            <person name="Chen Y."/>
            <person name="Huang G."/>
            <person name="Zhou Y."/>
            <person name="Zheng Z."/>
            <person name="Qiu Y."/>
        </authorList>
    </citation>
    <scope>NUCLEOTIDE SEQUENCE [LARGE SCALE GENOMIC DNA]</scope>
    <source>
        <strain evidence="1">F231</strain>
    </source>
</reference>
<name>A0AAN7KZN1_TRANT</name>
<evidence type="ECO:0000313" key="2">
    <source>
        <dbReference type="Proteomes" id="UP001346149"/>
    </source>
</evidence>
<proteinExistence type="predicted"/>
<gene>
    <name evidence="1" type="ORF">SAY86_006881</name>
</gene>
<dbReference type="EMBL" id="JAXQNO010000017">
    <property type="protein sequence ID" value="KAK4779353.1"/>
    <property type="molecule type" value="Genomic_DNA"/>
</dbReference>
<dbReference type="Proteomes" id="UP001346149">
    <property type="component" value="Unassembled WGS sequence"/>
</dbReference>
<comment type="caution">
    <text evidence="1">The sequence shown here is derived from an EMBL/GenBank/DDBJ whole genome shotgun (WGS) entry which is preliminary data.</text>
</comment>
<dbReference type="AlphaFoldDB" id="A0AAN7KZN1"/>
<organism evidence="1 2">
    <name type="scientific">Trapa natans</name>
    <name type="common">Water chestnut</name>
    <dbReference type="NCBI Taxonomy" id="22666"/>
    <lineage>
        <taxon>Eukaryota</taxon>
        <taxon>Viridiplantae</taxon>
        <taxon>Streptophyta</taxon>
        <taxon>Embryophyta</taxon>
        <taxon>Tracheophyta</taxon>
        <taxon>Spermatophyta</taxon>
        <taxon>Magnoliopsida</taxon>
        <taxon>eudicotyledons</taxon>
        <taxon>Gunneridae</taxon>
        <taxon>Pentapetalae</taxon>
        <taxon>rosids</taxon>
        <taxon>malvids</taxon>
        <taxon>Myrtales</taxon>
        <taxon>Lythraceae</taxon>
        <taxon>Trapa</taxon>
    </lineage>
</organism>
<evidence type="ECO:0000313" key="1">
    <source>
        <dbReference type="EMBL" id="KAK4779353.1"/>
    </source>
</evidence>
<protein>
    <submittedName>
        <fullName evidence="1">Uncharacterized protein</fullName>
    </submittedName>
</protein>
<keyword evidence="2" id="KW-1185">Reference proteome</keyword>